<evidence type="ECO:0000313" key="10">
    <source>
        <dbReference type="Proteomes" id="UP000077202"/>
    </source>
</evidence>
<keyword evidence="6 7" id="KW-0539">Nucleus</keyword>
<organism evidence="9 10">
    <name type="scientific">Marchantia polymorpha subsp. ruderalis</name>
    <dbReference type="NCBI Taxonomy" id="1480154"/>
    <lineage>
        <taxon>Eukaryota</taxon>
        <taxon>Viridiplantae</taxon>
        <taxon>Streptophyta</taxon>
        <taxon>Embryophyta</taxon>
        <taxon>Marchantiophyta</taxon>
        <taxon>Marchantiopsida</taxon>
        <taxon>Marchantiidae</taxon>
        <taxon>Marchantiales</taxon>
        <taxon>Marchantiaceae</taxon>
        <taxon>Marchantia</taxon>
    </lineage>
</organism>
<sequence length="404" mass="44859">MVTTSTGLKYVVAVLRTITFSRTAIGFAPVSPFCTRERLFLAYQVLVLTGMDAETLRERRFSQDSFWNEGLPDFVSKFAPVTQGSSLARGPFLDDLSYSMDDEGRVGVRRRMICDQTALKLVKAIAERDAAILERNSAIAEKKAACVERDAALLRCDLAFSERDSALVERDAAVAALGAVRAGKFATFTEWTRHGSPNAVTSKTLQPPVVDSSPFSVDFASAAACQWKSAVGRTNICSEYIQKQSMAGNVRESQRDLRSKRKIGKDTKQGFLSSRKRPPEQKLLIYQRENLDQNERGSSVTEEVADENICNSIPYCSCTGVNQPCYKWGNGGWQSACCTTMISMYPLPMNPKKRSSRLAGRKMSAGAFEKLVEKLTLEGVNVRCPIDLKDHWAKHGTNRYVTLR</sequence>
<evidence type="ECO:0000256" key="8">
    <source>
        <dbReference type="SAM" id="MobiDB-lite"/>
    </source>
</evidence>
<dbReference type="GO" id="GO:0003677">
    <property type="term" value="F:DNA binding"/>
    <property type="evidence" value="ECO:0007669"/>
    <property type="project" value="UniProtKB-KW"/>
</dbReference>
<feature type="region of interest" description="Disordered" evidence="8">
    <location>
        <begin position="250"/>
        <end position="275"/>
    </location>
</feature>
<dbReference type="GO" id="GO:0005634">
    <property type="term" value="C:nucleus"/>
    <property type="evidence" value="ECO:0007669"/>
    <property type="project" value="UniProtKB-SubCell"/>
</dbReference>
<dbReference type="Pfam" id="PF06217">
    <property type="entry name" value="GAGA_bind"/>
    <property type="match status" value="1"/>
</dbReference>
<gene>
    <name evidence="9" type="ORF">AXG93_3058s1030</name>
</gene>
<evidence type="ECO:0000256" key="7">
    <source>
        <dbReference type="RuleBase" id="RU367160"/>
    </source>
</evidence>
<evidence type="ECO:0000256" key="4">
    <source>
        <dbReference type="ARBA" id="ARBA00023125"/>
    </source>
</evidence>
<evidence type="ECO:0000256" key="6">
    <source>
        <dbReference type="ARBA" id="ARBA00023242"/>
    </source>
</evidence>
<comment type="similarity">
    <text evidence="2 7">Belongs to the BBR/BPC family.</text>
</comment>
<comment type="subcellular location">
    <subcellularLocation>
        <location evidence="1 7">Nucleus</location>
    </subcellularLocation>
</comment>
<dbReference type="AlphaFoldDB" id="A0A176VG35"/>
<accession>A0A176VG35</accession>
<dbReference type="GO" id="GO:0003700">
    <property type="term" value="F:DNA-binding transcription factor activity"/>
    <property type="evidence" value="ECO:0007669"/>
    <property type="project" value="UniProtKB-UniRule"/>
</dbReference>
<evidence type="ECO:0000256" key="5">
    <source>
        <dbReference type="ARBA" id="ARBA00023163"/>
    </source>
</evidence>
<comment type="function">
    <text evidence="7">Transcriptional regulator that specifically binds to GA-rich elements (GAGA-repeats) present in regulatory sequences of genes involved in developmental processes.</text>
</comment>
<keyword evidence="3 7" id="KW-0805">Transcription regulation</keyword>
<keyword evidence="10" id="KW-1185">Reference proteome</keyword>
<comment type="caution">
    <text evidence="9">The sequence shown here is derived from an EMBL/GenBank/DDBJ whole genome shotgun (WGS) entry which is preliminary data.</text>
</comment>
<dbReference type="EMBL" id="LVLJ01003985">
    <property type="protein sequence ID" value="OAE18875.1"/>
    <property type="molecule type" value="Genomic_DNA"/>
</dbReference>
<dbReference type="SMART" id="SM01226">
    <property type="entry name" value="GAGA_bind"/>
    <property type="match status" value="1"/>
</dbReference>
<name>A0A176VG35_MARPO</name>
<dbReference type="PANTHER" id="PTHR31421:SF22">
    <property type="entry name" value="PROTEIN BASIC PENTACYSTEINE3"/>
    <property type="match status" value="1"/>
</dbReference>
<evidence type="ECO:0000313" key="9">
    <source>
        <dbReference type="EMBL" id="OAE18875.1"/>
    </source>
</evidence>
<dbReference type="InterPro" id="IPR010409">
    <property type="entry name" value="GAGA-bd_tscrpt_act"/>
</dbReference>
<proteinExistence type="inferred from homology"/>
<protein>
    <recommendedName>
        <fullName evidence="7">GAGA-binding transcriptional activator</fullName>
    </recommendedName>
</protein>
<reference evidence="9" key="1">
    <citation type="submission" date="2016-03" db="EMBL/GenBank/DDBJ databases">
        <title>Mechanisms controlling the formation of the plant cell surface in tip-growing cells are functionally conserved among land plants.</title>
        <authorList>
            <person name="Honkanen S."/>
            <person name="Jones V.A."/>
            <person name="Morieri G."/>
            <person name="Champion C."/>
            <person name="Hetherington A.J."/>
            <person name="Kelly S."/>
            <person name="Saint-Marcoux D."/>
            <person name="Proust H."/>
            <person name="Prescott H."/>
            <person name="Dolan L."/>
        </authorList>
    </citation>
    <scope>NUCLEOTIDE SEQUENCE [LARGE SCALE GENOMIC DNA]</scope>
    <source>
        <tissue evidence="9">Whole gametophyte</tissue>
    </source>
</reference>
<evidence type="ECO:0000256" key="2">
    <source>
        <dbReference type="ARBA" id="ARBA00007911"/>
    </source>
</evidence>
<keyword evidence="4 7" id="KW-0238">DNA-binding</keyword>
<evidence type="ECO:0000256" key="3">
    <source>
        <dbReference type="ARBA" id="ARBA00023015"/>
    </source>
</evidence>
<evidence type="ECO:0000256" key="1">
    <source>
        <dbReference type="ARBA" id="ARBA00004123"/>
    </source>
</evidence>
<keyword evidence="5 7" id="KW-0804">Transcription</keyword>
<dbReference type="Proteomes" id="UP000077202">
    <property type="component" value="Unassembled WGS sequence"/>
</dbReference>
<dbReference type="PANTHER" id="PTHR31421">
    <property type="entry name" value="PROTEIN BASIC PENTACYSTEINE3"/>
    <property type="match status" value="1"/>
</dbReference>